<dbReference type="EMBL" id="JAAAUQ010001403">
    <property type="protein sequence ID" value="KAF9139246.1"/>
    <property type="molecule type" value="Genomic_DNA"/>
</dbReference>
<sequence>MFICPHNAGKSQMAQAFFNNYKTQPSSSLKAISAGTTPSSSIHPTVREIMLEKGFDLTNVVPIKLTVELVQTVGTIVTIGCAPDALPHVDGVEIVEWVLKEPKDRSVEEARLVRDEIEQRVKDFIAQNNY</sequence>
<dbReference type="PANTHER" id="PTHR43428">
    <property type="entry name" value="ARSENATE REDUCTASE"/>
    <property type="match status" value="1"/>
</dbReference>
<dbReference type="InterPro" id="IPR036196">
    <property type="entry name" value="Ptyr_pPase_sf"/>
</dbReference>
<dbReference type="GO" id="GO:0046685">
    <property type="term" value="P:response to arsenic-containing substance"/>
    <property type="evidence" value="ECO:0007669"/>
    <property type="project" value="UniProtKB-KW"/>
</dbReference>
<accession>A0A9P5V6D4</accession>
<dbReference type="Proteomes" id="UP000748756">
    <property type="component" value="Unassembled WGS sequence"/>
</dbReference>
<reference evidence="3" key="1">
    <citation type="journal article" date="2020" name="Fungal Divers.">
        <title>Resolving the Mortierellaceae phylogeny through synthesis of multi-gene phylogenetics and phylogenomics.</title>
        <authorList>
            <person name="Vandepol N."/>
            <person name="Liber J."/>
            <person name="Desiro A."/>
            <person name="Na H."/>
            <person name="Kennedy M."/>
            <person name="Barry K."/>
            <person name="Grigoriev I.V."/>
            <person name="Miller A.N."/>
            <person name="O'Donnell K."/>
            <person name="Stajich J.E."/>
            <person name="Bonito G."/>
        </authorList>
    </citation>
    <scope>NUCLEOTIDE SEQUENCE</scope>
    <source>
        <strain evidence="3">NRRL 6426</strain>
    </source>
</reference>
<evidence type="ECO:0000256" key="1">
    <source>
        <dbReference type="ARBA" id="ARBA00022849"/>
    </source>
</evidence>
<feature type="domain" description="Phosphotyrosine protein phosphatase I" evidence="2">
    <location>
        <begin position="1"/>
        <end position="127"/>
    </location>
</feature>
<comment type="caution">
    <text evidence="3">The sequence shown here is derived from an EMBL/GenBank/DDBJ whole genome shotgun (WGS) entry which is preliminary data.</text>
</comment>
<dbReference type="SUPFAM" id="SSF52788">
    <property type="entry name" value="Phosphotyrosine protein phosphatases I"/>
    <property type="match status" value="1"/>
</dbReference>
<name>A0A9P5V6D4_9FUNG</name>
<dbReference type="PANTHER" id="PTHR43428:SF1">
    <property type="entry name" value="ARSENATE REDUCTASE"/>
    <property type="match status" value="1"/>
</dbReference>
<proteinExistence type="predicted"/>
<dbReference type="SMART" id="SM00226">
    <property type="entry name" value="LMWPc"/>
    <property type="match status" value="1"/>
</dbReference>
<organism evidence="3 4">
    <name type="scientific">Linnemannia schmuckeri</name>
    <dbReference type="NCBI Taxonomy" id="64567"/>
    <lineage>
        <taxon>Eukaryota</taxon>
        <taxon>Fungi</taxon>
        <taxon>Fungi incertae sedis</taxon>
        <taxon>Mucoromycota</taxon>
        <taxon>Mortierellomycotina</taxon>
        <taxon>Mortierellomycetes</taxon>
        <taxon>Mortierellales</taxon>
        <taxon>Mortierellaceae</taxon>
        <taxon>Linnemannia</taxon>
    </lineage>
</organism>
<keyword evidence="1" id="KW-0059">Arsenical resistance</keyword>
<keyword evidence="4" id="KW-1185">Reference proteome</keyword>
<dbReference type="Gene3D" id="3.40.50.2300">
    <property type="match status" value="1"/>
</dbReference>
<evidence type="ECO:0000313" key="3">
    <source>
        <dbReference type="EMBL" id="KAF9139246.1"/>
    </source>
</evidence>
<dbReference type="AlphaFoldDB" id="A0A9P5V6D4"/>
<gene>
    <name evidence="3" type="ORF">BG015_002124</name>
</gene>
<dbReference type="OrthoDB" id="2011805at2759"/>
<evidence type="ECO:0000259" key="2">
    <source>
        <dbReference type="SMART" id="SM00226"/>
    </source>
</evidence>
<evidence type="ECO:0000313" key="4">
    <source>
        <dbReference type="Proteomes" id="UP000748756"/>
    </source>
</evidence>
<dbReference type="Pfam" id="PF01451">
    <property type="entry name" value="LMWPc"/>
    <property type="match status" value="1"/>
</dbReference>
<protein>
    <recommendedName>
        <fullName evidence="2">Phosphotyrosine protein phosphatase I domain-containing protein</fullName>
    </recommendedName>
</protein>
<dbReference type="InterPro" id="IPR023485">
    <property type="entry name" value="Ptyr_pPase"/>
</dbReference>